<organism evidence="5">
    <name type="scientific">Fagus sylvatica</name>
    <name type="common">Beechnut</name>
    <dbReference type="NCBI Taxonomy" id="28930"/>
    <lineage>
        <taxon>Eukaryota</taxon>
        <taxon>Viridiplantae</taxon>
        <taxon>Streptophyta</taxon>
        <taxon>Embryophyta</taxon>
        <taxon>Tracheophyta</taxon>
        <taxon>Spermatophyta</taxon>
        <taxon>Magnoliopsida</taxon>
        <taxon>eudicotyledons</taxon>
        <taxon>Gunneridae</taxon>
        <taxon>Pentapetalae</taxon>
        <taxon>rosids</taxon>
        <taxon>fabids</taxon>
        <taxon>Fagales</taxon>
        <taxon>Fagaceae</taxon>
        <taxon>Fagus</taxon>
    </lineage>
</organism>
<keyword evidence="1" id="KW-0479">Metal-binding</keyword>
<dbReference type="AlphaFoldDB" id="A0A2N9FL71"/>
<gene>
    <name evidence="5" type="ORF">FSB_LOCUS19419</name>
</gene>
<evidence type="ECO:0000256" key="1">
    <source>
        <dbReference type="ARBA" id="ARBA00022723"/>
    </source>
</evidence>
<dbReference type="GO" id="GO:0003676">
    <property type="term" value="F:nucleic acid binding"/>
    <property type="evidence" value="ECO:0007669"/>
    <property type="project" value="InterPro"/>
</dbReference>
<feature type="compositionally biased region" description="Polar residues" evidence="3">
    <location>
        <begin position="324"/>
        <end position="344"/>
    </location>
</feature>
<accession>A0A2N9FL71</accession>
<keyword evidence="2" id="KW-0378">Hydrolase</keyword>
<dbReference type="InterPro" id="IPR013103">
    <property type="entry name" value="RVT_2"/>
</dbReference>
<dbReference type="EMBL" id="OIVN01001231">
    <property type="protein sequence ID" value="SPC91537.1"/>
    <property type="molecule type" value="Genomic_DNA"/>
</dbReference>
<feature type="compositionally biased region" description="Low complexity" evidence="3">
    <location>
        <begin position="362"/>
        <end position="372"/>
    </location>
</feature>
<dbReference type="InterPro" id="IPR036397">
    <property type="entry name" value="RNaseH_sf"/>
</dbReference>
<name>A0A2N9FL71_FAGSY</name>
<sequence>MLNLACEDSPKEKSTIDVEFDKDNLPSNKGNDEDDSQQQQQQEEPYSIARGREKQVHKAPQRYGFEDMVSFALVTSSEDPLSYGDATNKKHSDKWLIAMLEDRDGVTTENKNWKSTKFPKTKKAIGCKWVYCKKEALSKEKGDISLSKIHTNENAFDMFTKPIPMDEFNIVFIFSGILSLPQPSSILLRHCRQNSSVPAAVKGTFQQNGRSERKLRHILDTVRALLLSSIVPVPFWEEAVLTAAHAINRIPSPTISNQTPYKRLFGSPPHYQHLRSFGSAYFVLLWPHKHNKLKPCSHLCRFLGYDIFPEVSTPSPKLLPPSPEVSTSIPQTESFDHSSGSSSNETPHSSPESPAPTPSEDPTPTTTLRRSSRVTSFPSYLCDFHCYTALTTLHKPHSYREASSNPLWQTAMTEELDALSRNRTWDLVDLPPNKSMVGCNWVFKIKTRSNGSIERCKTRLVAKGFTQEYGIDYEKTFALVVRLSFVRTLLAVAASLLSQNFEMKDLGHLSYFLGLKITSSNDGFYLTQAKYTSDLLSRAGLTDHKIVDIPIELNAHLTPSSGELLPDPTLYRQLGTLFHGLHFCAQFLLILRAYSDADWAGTDRRFHYWLLLSPWLLFDLLAKQEIDLGVSTSSATPIYCDNRSAIQIARNDLADIFIKSHPTGRSCDLVSKLQLVSHPPP</sequence>
<dbReference type="GO" id="GO:0046872">
    <property type="term" value="F:metal ion binding"/>
    <property type="evidence" value="ECO:0007669"/>
    <property type="project" value="UniProtKB-KW"/>
</dbReference>
<feature type="region of interest" description="Disordered" evidence="3">
    <location>
        <begin position="316"/>
        <end position="372"/>
    </location>
</feature>
<evidence type="ECO:0000259" key="4">
    <source>
        <dbReference type="Pfam" id="PF07727"/>
    </source>
</evidence>
<evidence type="ECO:0000256" key="2">
    <source>
        <dbReference type="ARBA" id="ARBA00022801"/>
    </source>
</evidence>
<reference evidence="5" key="1">
    <citation type="submission" date="2018-02" db="EMBL/GenBank/DDBJ databases">
        <authorList>
            <person name="Cohen D.B."/>
            <person name="Kent A.D."/>
        </authorList>
    </citation>
    <scope>NUCLEOTIDE SEQUENCE</scope>
</reference>
<dbReference type="InterPro" id="IPR039537">
    <property type="entry name" value="Retrotran_Ty1/copia-like"/>
</dbReference>
<feature type="compositionally biased region" description="Basic and acidic residues" evidence="3">
    <location>
        <begin position="8"/>
        <end position="24"/>
    </location>
</feature>
<evidence type="ECO:0000313" key="5">
    <source>
        <dbReference type="EMBL" id="SPC91537.1"/>
    </source>
</evidence>
<evidence type="ECO:0000256" key="3">
    <source>
        <dbReference type="SAM" id="MobiDB-lite"/>
    </source>
</evidence>
<proteinExistence type="predicted"/>
<dbReference type="InterPro" id="IPR012337">
    <property type="entry name" value="RNaseH-like_sf"/>
</dbReference>
<protein>
    <recommendedName>
        <fullName evidence="4">Reverse transcriptase Ty1/copia-type domain-containing protein</fullName>
    </recommendedName>
</protein>
<dbReference type="GO" id="GO:0016787">
    <property type="term" value="F:hydrolase activity"/>
    <property type="evidence" value="ECO:0007669"/>
    <property type="project" value="UniProtKB-KW"/>
</dbReference>
<dbReference type="Gene3D" id="3.30.420.10">
    <property type="entry name" value="Ribonuclease H-like superfamily/Ribonuclease H"/>
    <property type="match status" value="1"/>
</dbReference>
<dbReference type="Pfam" id="PF07727">
    <property type="entry name" value="RVT_2"/>
    <property type="match status" value="1"/>
</dbReference>
<dbReference type="PANTHER" id="PTHR42648">
    <property type="entry name" value="TRANSPOSASE, PUTATIVE-RELATED"/>
    <property type="match status" value="1"/>
</dbReference>
<dbReference type="PANTHER" id="PTHR42648:SF28">
    <property type="entry name" value="TRANSPOSON-ENCODED PROTEIN WITH RIBONUCLEASE H-LIKE AND RETROVIRUS ZINC FINGER-LIKE DOMAINS"/>
    <property type="match status" value="1"/>
</dbReference>
<dbReference type="SUPFAM" id="SSF53098">
    <property type="entry name" value="Ribonuclease H-like"/>
    <property type="match status" value="1"/>
</dbReference>
<feature type="domain" description="Reverse transcriptase Ty1/copia-type" evidence="4">
    <location>
        <begin position="422"/>
        <end position="494"/>
    </location>
</feature>
<feature type="region of interest" description="Disordered" evidence="3">
    <location>
        <begin position="1"/>
        <end position="59"/>
    </location>
</feature>